<dbReference type="EMBL" id="NBAG03000274">
    <property type="protein sequence ID" value="PNI53228.1"/>
    <property type="molecule type" value="Genomic_DNA"/>
</dbReference>
<dbReference type="AlphaFoldDB" id="A0A2J8M164"/>
<accession>A0A2J8M164</accession>
<protein>
    <submittedName>
        <fullName evidence="2">IL17RE isoform 8</fullName>
    </submittedName>
</protein>
<dbReference type="Proteomes" id="UP000236370">
    <property type="component" value="Unassembled WGS sequence"/>
</dbReference>
<feature type="chain" id="PRO_5014433441" evidence="1">
    <location>
        <begin position="24"/>
        <end position="186"/>
    </location>
</feature>
<keyword evidence="1" id="KW-0732">Signal</keyword>
<gene>
    <name evidence="2" type="ORF">CK820_G0025225</name>
</gene>
<name>A0A2J8M164_PANTR</name>
<comment type="caution">
    <text evidence="2">The sequence shown here is derived from an EMBL/GenBank/DDBJ whole genome shotgun (WGS) entry which is preliminary data.</text>
</comment>
<organism evidence="2 3">
    <name type="scientific">Pan troglodytes</name>
    <name type="common">Chimpanzee</name>
    <dbReference type="NCBI Taxonomy" id="9598"/>
    <lineage>
        <taxon>Eukaryota</taxon>
        <taxon>Metazoa</taxon>
        <taxon>Chordata</taxon>
        <taxon>Craniata</taxon>
        <taxon>Vertebrata</taxon>
        <taxon>Euteleostomi</taxon>
        <taxon>Mammalia</taxon>
        <taxon>Eutheria</taxon>
        <taxon>Euarchontoglires</taxon>
        <taxon>Primates</taxon>
        <taxon>Haplorrhini</taxon>
        <taxon>Catarrhini</taxon>
        <taxon>Hominidae</taxon>
        <taxon>Pan</taxon>
    </lineage>
</organism>
<feature type="signal peptide" evidence="1">
    <location>
        <begin position="1"/>
        <end position="23"/>
    </location>
</feature>
<evidence type="ECO:0000313" key="2">
    <source>
        <dbReference type="EMBL" id="PNI53228.1"/>
    </source>
</evidence>
<proteinExistence type="predicted"/>
<evidence type="ECO:0000313" key="3">
    <source>
        <dbReference type="Proteomes" id="UP000236370"/>
    </source>
</evidence>
<sequence>MGSSRPAALLLPLLLIVIDLSDSAGIGFRHLPHWNTRCPLASHTEVLPISLAAPRGPSSPQSLGVCESGTVPAVCASICCQVAQVFNGASSTSWCRNPKSLPHSSSIGDTRCQHLLRGSCCLVVTCLRRAITFPSPPQTSPTRDFALKGPNLRIQRHGKVFPDWTHKGMEDPSSPLICCLRPGLFG</sequence>
<evidence type="ECO:0000256" key="1">
    <source>
        <dbReference type="SAM" id="SignalP"/>
    </source>
</evidence>
<reference evidence="2 3" key="1">
    <citation type="submission" date="2017-12" db="EMBL/GenBank/DDBJ databases">
        <title>High-resolution comparative analysis of great ape genomes.</title>
        <authorList>
            <person name="Pollen A."/>
            <person name="Hastie A."/>
            <person name="Hormozdiari F."/>
            <person name="Dougherty M."/>
            <person name="Liu R."/>
            <person name="Chaisson M."/>
            <person name="Hoppe E."/>
            <person name="Hill C."/>
            <person name="Pang A."/>
            <person name="Hillier L."/>
            <person name="Baker C."/>
            <person name="Armstrong J."/>
            <person name="Shendure J."/>
            <person name="Paten B."/>
            <person name="Wilson R."/>
            <person name="Chao H."/>
            <person name="Schneider V."/>
            <person name="Ventura M."/>
            <person name="Kronenberg Z."/>
            <person name="Murali S."/>
            <person name="Gordon D."/>
            <person name="Cantsilieris S."/>
            <person name="Munson K."/>
            <person name="Nelson B."/>
            <person name="Raja A."/>
            <person name="Underwood J."/>
            <person name="Diekhans M."/>
            <person name="Fiddes I."/>
            <person name="Haussler D."/>
            <person name="Eichler E."/>
        </authorList>
    </citation>
    <scope>NUCLEOTIDE SEQUENCE [LARGE SCALE GENOMIC DNA]</scope>
    <source>
        <strain evidence="2">Yerkes chimp pedigree #C0471</strain>
    </source>
</reference>